<evidence type="ECO:0000259" key="2">
    <source>
        <dbReference type="Pfam" id="PF04324"/>
    </source>
</evidence>
<dbReference type="InterPro" id="IPR041854">
    <property type="entry name" value="BFD-like_2Fe2S-bd_dom_sf"/>
</dbReference>
<reference evidence="4 5" key="1">
    <citation type="journal article" date="2019" name="Nat. Microbiol.">
        <title>Mediterranean grassland soil C-N compound turnover is dependent on rainfall and depth, and is mediated by genomically divergent microorganisms.</title>
        <authorList>
            <person name="Diamond S."/>
            <person name="Andeer P.F."/>
            <person name="Li Z."/>
            <person name="Crits-Christoph A."/>
            <person name="Burstein D."/>
            <person name="Anantharaman K."/>
            <person name="Lane K.R."/>
            <person name="Thomas B.C."/>
            <person name="Pan C."/>
            <person name="Northen T.R."/>
            <person name="Banfield J.F."/>
        </authorList>
    </citation>
    <scope>NUCLEOTIDE SEQUENCE [LARGE SCALE GENOMIC DNA]</scope>
    <source>
        <strain evidence="4">NP_3</strain>
    </source>
</reference>
<dbReference type="InterPro" id="IPR036188">
    <property type="entry name" value="FAD/NAD-bd_sf"/>
</dbReference>
<dbReference type="InterPro" id="IPR007419">
    <property type="entry name" value="BFD-like_2Fe2S-bd_dom"/>
</dbReference>
<dbReference type="EMBL" id="VBAK01000106">
    <property type="protein sequence ID" value="TMI90928.1"/>
    <property type="molecule type" value="Genomic_DNA"/>
</dbReference>
<dbReference type="GO" id="GO:0016491">
    <property type="term" value="F:oxidoreductase activity"/>
    <property type="evidence" value="ECO:0007669"/>
    <property type="project" value="UniProtKB-KW"/>
</dbReference>
<dbReference type="PRINTS" id="PR00368">
    <property type="entry name" value="FADPNR"/>
</dbReference>
<dbReference type="InterPro" id="IPR023753">
    <property type="entry name" value="FAD/NAD-binding_dom"/>
</dbReference>
<dbReference type="Gene3D" id="3.50.50.60">
    <property type="entry name" value="FAD/NAD(P)-binding domain"/>
    <property type="match status" value="1"/>
</dbReference>
<name>A0A537K578_9BACT</name>
<comment type="caution">
    <text evidence="4">The sequence shown here is derived from an EMBL/GenBank/DDBJ whole genome shotgun (WGS) entry which is preliminary data.</text>
</comment>
<accession>A0A537K578</accession>
<dbReference type="PANTHER" id="PTHR42949">
    <property type="entry name" value="ANAEROBIC GLYCEROL-3-PHOSPHATE DEHYDROGENASE SUBUNIT B"/>
    <property type="match status" value="1"/>
</dbReference>
<gene>
    <name evidence="4" type="ORF">E6H00_05745</name>
</gene>
<dbReference type="PRINTS" id="PR00469">
    <property type="entry name" value="PNDRDTASEII"/>
</dbReference>
<organism evidence="4 5">
    <name type="scientific">Candidatus Segetimicrobium genomatis</name>
    <dbReference type="NCBI Taxonomy" id="2569760"/>
    <lineage>
        <taxon>Bacteria</taxon>
        <taxon>Bacillati</taxon>
        <taxon>Candidatus Sysuimicrobiota</taxon>
        <taxon>Candidatus Sysuimicrobiia</taxon>
        <taxon>Candidatus Sysuimicrobiales</taxon>
        <taxon>Candidatus Segetimicrobiaceae</taxon>
        <taxon>Candidatus Segetimicrobium</taxon>
    </lineage>
</organism>
<dbReference type="Gene3D" id="1.10.10.1100">
    <property type="entry name" value="BFD-like [2Fe-2S]-binding domain"/>
    <property type="match status" value="1"/>
</dbReference>
<feature type="domain" description="BFD-like [2Fe-2S]-binding" evidence="2">
    <location>
        <begin position="339"/>
        <end position="385"/>
    </location>
</feature>
<dbReference type="Pfam" id="PF04324">
    <property type="entry name" value="Fer2_BFD"/>
    <property type="match status" value="1"/>
</dbReference>
<dbReference type="InterPro" id="IPR051691">
    <property type="entry name" value="Metab_Enz_Cyan_OpOx_G3PDH"/>
</dbReference>
<protein>
    <submittedName>
        <fullName evidence="4">FAD-dependent oxidoreductase</fullName>
    </submittedName>
</protein>
<dbReference type="Proteomes" id="UP000318509">
    <property type="component" value="Unassembled WGS sequence"/>
</dbReference>
<evidence type="ECO:0000313" key="5">
    <source>
        <dbReference type="Proteomes" id="UP000318509"/>
    </source>
</evidence>
<dbReference type="SUPFAM" id="SSF51905">
    <property type="entry name" value="FAD/NAD(P)-binding domain"/>
    <property type="match status" value="1"/>
</dbReference>
<dbReference type="PANTHER" id="PTHR42949:SF3">
    <property type="entry name" value="ANAEROBIC GLYCEROL-3-PHOSPHATE DEHYDROGENASE SUBUNIT B"/>
    <property type="match status" value="1"/>
</dbReference>
<sequence>MTGVTVQIAVVGGGPAGLAAAGEAHAAGARVLLVDERPALGGRAVIVPGARGLAEGLMRDLRAAEVWRGSLVWGLFGRTLAALHGGRTRLATADAVILATGALERLVPFPGWTLGGVMTVEAGWELVRAGGIGQASGPAVVAGGPDAGTLAARLAERGTGVLLISAQRPKNLPEKVPVIPGTVASARGNDGSVERVLLADGTEHECRMLCVESPRAPLVDLARLAGAPCIYQPSLGGFVPRYDRTLALHGPTAGLYIAGDAGGVDTPRAAAESGRLAARSALGALGLLPEAGVRQDEARRQLRAASAPFVAVAREAMVIGAMPDDVVERWEGPPETIFCPCEGVSVGILQAAVDDGARSADELKRRTRCGMGACQWRRCGTAVMRWLSGTLDVPMGRLPLPSVRAPVRPVPLPAIAGAEAPAPALDG</sequence>
<proteinExistence type="predicted"/>
<keyword evidence="1" id="KW-0560">Oxidoreductase</keyword>
<feature type="domain" description="FAD/NAD(P)-binding" evidence="3">
    <location>
        <begin position="7"/>
        <end position="229"/>
    </location>
</feature>
<evidence type="ECO:0000313" key="4">
    <source>
        <dbReference type="EMBL" id="TMI90928.1"/>
    </source>
</evidence>
<dbReference type="Pfam" id="PF07992">
    <property type="entry name" value="Pyr_redox_2"/>
    <property type="match status" value="1"/>
</dbReference>
<evidence type="ECO:0000259" key="3">
    <source>
        <dbReference type="Pfam" id="PF07992"/>
    </source>
</evidence>
<dbReference type="AlphaFoldDB" id="A0A537K578"/>
<evidence type="ECO:0000256" key="1">
    <source>
        <dbReference type="ARBA" id="ARBA00023002"/>
    </source>
</evidence>